<proteinExistence type="predicted"/>
<evidence type="ECO:0000313" key="2">
    <source>
        <dbReference type="Proteomes" id="UP001596044"/>
    </source>
</evidence>
<dbReference type="EMBL" id="JBHSMJ010000026">
    <property type="protein sequence ID" value="MFC5450577.1"/>
    <property type="molecule type" value="Genomic_DNA"/>
</dbReference>
<name>A0ABW0KDC2_9BACL</name>
<protein>
    <submittedName>
        <fullName evidence="1">Uncharacterized protein</fullName>
    </submittedName>
</protein>
<gene>
    <name evidence="1" type="ORF">ACFPOG_20190</name>
</gene>
<dbReference type="Proteomes" id="UP001596044">
    <property type="component" value="Unassembled WGS sequence"/>
</dbReference>
<dbReference type="RefSeq" id="WP_270885229.1">
    <property type="nucleotide sequence ID" value="NZ_JAQFVF010000088.1"/>
</dbReference>
<reference evidence="2" key="1">
    <citation type="journal article" date="2019" name="Int. J. Syst. Evol. Microbiol.">
        <title>The Global Catalogue of Microorganisms (GCM) 10K type strain sequencing project: providing services to taxonomists for standard genome sequencing and annotation.</title>
        <authorList>
            <consortium name="The Broad Institute Genomics Platform"/>
            <consortium name="The Broad Institute Genome Sequencing Center for Infectious Disease"/>
            <person name="Wu L."/>
            <person name="Ma J."/>
        </authorList>
    </citation>
    <scope>NUCLEOTIDE SEQUENCE [LARGE SCALE GENOMIC DNA]</scope>
    <source>
        <strain evidence="2">KACC 11904</strain>
    </source>
</reference>
<evidence type="ECO:0000313" key="1">
    <source>
        <dbReference type="EMBL" id="MFC5450577.1"/>
    </source>
</evidence>
<organism evidence="1 2">
    <name type="scientific">Paenibacillus aestuarii</name>
    <dbReference type="NCBI Taxonomy" id="516965"/>
    <lineage>
        <taxon>Bacteria</taxon>
        <taxon>Bacillati</taxon>
        <taxon>Bacillota</taxon>
        <taxon>Bacilli</taxon>
        <taxon>Bacillales</taxon>
        <taxon>Paenibacillaceae</taxon>
        <taxon>Paenibacillus</taxon>
    </lineage>
</organism>
<comment type="caution">
    <text evidence="1">The sequence shown here is derived from an EMBL/GenBank/DDBJ whole genome shotgun (WGS) entry which is preliminary data.</text>
</comment>
<sequence>MTNSLVYEPLQLKNQVINRWLTSGIFEKKMTFVPTTMEGDVNDWLLKGFSIHENPCRKEFVTERRSRVPERIATDSALPGVSLTLLEQAKPWNVYFPWGNPRVEWSGFWFVPTYLCTYGVTGVIAPSAHRAKLNIKTCGGLTLWVNGSLALDFAPFTRNMEQETEVWIDLQAGHNELMVCLEDLAERDTQYYFSMEYIGEQQIRVAVPLDEETSAQDVQAVEQALLGASFPQDVVTSGDVKLTLANPLHQQLAFAMVYGSEFDGNLKRRTSVLEQGAAELNFGHVDDYVMDFSAMRFETKIGSVQINKMAALQIYPGKFAEVQADTIQERKQQALHCIAQQGKPNIHTALARIQSGYDVAAATQLIRDGIAFINERKDCSDFYLVGLFKLWKEYRHTDLLDPALWEEIKSCVLNFRYWIDEPGDDVMWFFSENHSLLFHTCELLGAQLFPDEVFTNIGETGAVHRAKGEQRLAQWFERFFAEGLAEWNSSAYIPIDAVGLLHIYDLVESEFLRAQAKKAMDLLYYYITLNARNGYVASTFGRSYEKELKGHYTAGTTSMCWIGYGVGNINSYAISNVILCLTDYEPPAAYADYLQPEAGQALTFKYEQGKDGYAKLHGYKTADYSLTSIYNFRPGYRGYQEHVAEVFFTPEAQLWVNHPGERNCFGSGRPSFWAGNGCLPKVAQHKGLCVLIYQNDRNHNVDYTHAYFPTMAFDRSMQAGNWYFVEKEGAYAAVYAQNGLELQTFGPNLGRELVSPGYDNVWILRVSSQKESGSFGQFMDEVSRMGLQVSPSEVTVEDSKYGTLHMAWDGLLSVNGVEQSEDFAGVEGRIERSVL</sequence>
<accession>A0ABW0KDC2</accession>
<keyword evidence="2" id="KW-1185">Reference proteome</keyword>